<keyword evidence="2" id="KW-1185">Reference proteome</keyword>
<evidence type="ECO:0000313" key="2">
    <source>
        <dbReference type="Proteomes" id="UP001247620"/>
    </source>
</evidence>
<dbReference type="EMBL" id="JAVDUU010000001">
    <property type="protein sequence ID" value="MDR6940875.1"/>
    <property type="molecule type" value="Genomic_DNA"/>
</dbReference>
<reference evidence="1 2" key="1">
    <citation type="submission" date="2023-07" db="EMBL/GenBank/DDBJ databases">
        <title>Sorghum-associated microbial communities from plants grown in Nebraska, USA.</title>
        <authorList>
            <person name="Schachtman D."/>
        </authorList>
    </citation>
    <scope>NUCLEOTIDE SEQUENCE [LARGE SCALE GENOMIC DNA]</scope>
    <source>
        <strain evidence="1 2">3262</strain>
    </source>
</reference>
<organism evidence="1 2">
    <name type="scientific">Mucilaginibacter pocheonensis</name>
    <dbReference type="NCBI Taxonomy" id="398050"/>
    <lineage>
        <taxon>Bacteria</taxon>
        <taxon>Pseudomonadati</taxon>
        <taxon>Bacteroidota</taxon>
        <taxon>Sphingobacteriia</taxon>
        <taxon>Sphingobacteriales</taxon>
        <taxon>Sphingobacteriaceae</taxon>
        <taxon>Mucilaginibacter</taxon>
    </lineage>
</organism>
<accession>A0ABU1T7T9</accession>
<dbReference type="Proteomes" id="UP001247620">
    <property type="component" value="Unassembled WGS sequence"/>
</dbReference>
<dbReference type="InterPro" id="IPR036938">
    <property type="entry name" value="PAP2/HPO_sf"/>
</dbReference>
<evidence type="ECO:0000313" key="1">
    <source>
        <dbReference type="EMBL" id="MDR6940875.1"/>
    </source>
</evidence>
<protein>
    <submittedName>
        <fullName evidence="1">Uncharacterized protein</fullName>
    </submittedName>
</protein>
<dbReference type="SUPFAM" id="SSF48317">
    <property type="entry name" value="Acid phosphatase/Vanadium-dependent haloperoxidase"/>
    <property type="match status" value="1"/>
</dbReference>
<sequence length="76" mass="8324">MPSGHTANAFLGTEFMAQELGDKSIDYSVVGNGFATATGILRIYNRDHCDVVAGDNLVFYRQRLPTCFIPTYATGF</sequence>
<proteinExistence type="predicted"/>
<dbReference type="RefSeq" id="WP_310092030.1">
    <property type="nucleotide sequence ID" value="NZ_JAVDUU010000001.1"/>
</dbReference>
<comment type="caution">
    <text evidence="1">The sequence shown here is derived from an EMBL/GenBank/DDBJ whole genome shotgun (WGS) entry which is preliminary data.</text>
</comment>
<name>A0ABU1T7T9_9SPHI</name>
<gene>
    <name evidence="1" type="ORF">J2W55_000703</name>
</gene>